<evidence type="ECO:0000256" key="4">
    <source>
        <dbReference type="ARBA" id="ARBA00023136"/>
    </source>
</evidence>
<proteinExistence type="predicted"/>
<feature type="chain" id="PRO_5003553305" description="NarX-like N-terminal domain-containing protein" evidence="5">
    <location>
        <begin position="27"/>
        <end position="264"/>
    </location>
</feature>
<dbReference type="InterPro" id="IPR029095">
    <property type="entry name" value="NarX-like_N"/>
</dbReference>
<dbReference type="Pfam" id="PF13675">
    <property type="entry name" value="PilJ"/>
    <property type="match status" value="2"/>
</dbReference>
<accession>H1S825</accession>
<evidence type="ECO:0000256" key="5">
    <source>
        <dbReference type="SAM" id="SignalP"/>
    </source>
</evidence>
<comment type="subcellular location">
    <subcellularLocation>
        <location evidence="1">Membrane</location>
        <topology evidence="1">Multi-pass membrane protein</topology>
    </subcellularLocation>
</comment>
<name>H1S825_9BURK</name>
<gene>
    <name evidence="7" type="ORF">OR16_20617</name>
</gene>
<keyword evidence="3" id="KW-1133">Transmembrane helix</keyword>
<keyword evidence="4" id="KW-0472">Membrane</keyword>
<feature type="domain" description="NarX-like N-terminal" evidence="6">
    <location>
        <begin position="149"/>
        <end position="229"/>
    </location>
</feature>
<evidence type="ECO:0000313" key="8">
    <source>
        <dbReference type="Proteomes" id="UP000005808"/>
    </source>
</evidence>
<evidence type="ECO:0000259" key="6">
    <source>
        <dbReference type="Pfam" id="PF13675"/>
    </source>
</evidence>
<dbReference type="RefSeq" id="WP_006159573.1">
    <property type="nucleotide sequence ID" value="NZ_AHJE01000050.1"/>
</dbReference>
<dbReference type="GO" id="GO:0016020">
    <property type="term" value="C:membrane"/>
    <property type="evidence" value="ECO:0007669"/>
    <property type="project" value="UniProtKB-SubCell"/>
</dbReference>
<dbReference type="InterPro" id="IPR042295">
    <property type="entry name" value="NarX-like_N_sf"/>
</dbReference>
<keyword evidence="2" id="KW-0812">Transmembrane</keyword>
<dbReference type="Proteomes" id="UP000005808">
    <property type="component" value="Unassembled WGS sequence"/>
</dbReference>
<reference evidence="7 8" key="1">
    <citation type="journal article" date="2012" name="J. Bacteriol.">
        <title>De Novo Genome Project of Cupriavidus basilensis OR16.</title>
        <authorList>
            <person name="Cserhati M."/>
            <person name="Kriszt B."/>
            <person name="Szoboszlay S."/>
            <person name="Toth A."/>
            <person name="Szabo I."/>
            <person name="Tancsics A."/>
            <person name="Nagy I."/>
            <person name="Horvath B."/>
            <person name="Nagy I."/>
            <person name="Kukolya J."/>
        </authorList>
    </citation>
    <scope>NUCLEOTIDE SEQUENCE [LARGE SCALE GENOMIC DNA]</scope>
    <source>
        <strain evidence="7 8">OR16</strain>
    </source>
</reference>
<feature type="domain" description="NarX-like N-terminal" evidence="6">
    <location>
        <begin position="32"/>
        <end position="109"/>
    </location>
</feature>
<evidence type="ECO:0000256" key="3">
    <source>
        <dbReference type="ARBA" id="ARBA00022989"/>
    </source>
</evidence>
<evidence type="ECO:0000256" key="2">
    <source>
        <dbReference type="ARBA" id="ARBA00022692"/>
    </source>
</evidence>
<protein>
    <recommendedName>
        <fullName evidence="6">NarX-like N-terminal domain-containing protein</fullName>
    </recommendedName>
</protein>
<dbReference type="AlphaFoldDB" id="H1S825"/>
<sequence>MKRYLCSFCLIACSVLALALAGTASADTLTINAAINKAGRQRMLSQRMAKAYCQAGLGVEVERSKKVLEQSVALFDKQLMELKAFAPTPEIKDTYAKLEQTWIPYKQLLSGGDPNLDSAKAIAKMSEDVLKLAQQGTLLLEKHSGTMMGKLINVAGRQRMLSQRIAKISMFRAWGITSPQMAQDLDTATRAFAAAQELLAAAPQNTEAIRRELQLAGSQWLFFEEALNQTGVSRAEQLRNIATTSERILQVMDDVTSMYEGMPK</sequence>
<keyword evidence="5" id="KW-0732">Signal</keyword>
<organism evidence="7 8">
    <name type="scientific">Cupriavidus basilensis OR16</name>
    <dbReference type="NCBI Taxonomy" id="1127483"/>
    <lineage>
        <taxon>Bacteria</taxon>
        <taxon>Pseudomonadati</taxon>
        <taxon>Pseudomonadota</taxon>
        <taxon>Betaproteobacteria</taxon>
        <taxon>Burkholderiales</taxon>
        <taxon>Burkholderiaceae</taxon>
        <taxon>Cupriavidus</taxon>
    </lineage>
</organism>
<dbReference type="PATRIC" id="fig|1127483.3.peg.4139"/>
<dbReference type="OrthoDB" id="952521at2"/>
<feature type="signal peptide" evidence="5">
    <location>
        <begin position="1"/>
        <end position="26"/>
    </location>
</feature>
<evidence type="ECO:0000256" key="1">
    <source>
        <dbReference type="ARBA" id="ARBA00004141"/>
    </source>
</evidence>
<dbReference type="EMBL" id="AHJE01000050">
    <property type="protein sequence ID" value="EHP41294.1"/>
    <property type="molecule type" value="Genomic_DNA"/>
</dbReference>
<comment type="caution">
    <text evidence="7">The sequence shown here is derived from an EMBL/GenBank/DDBJ whole genome shotgun (WGS) entry which is preliminary data.</text>
</comment>
<dbReference type="Gene3D" id="1.20.120.960">
    <property type="entry name" value="Histidine kinase NarX, sensor domain"/>
    <property type="match status" value="1"/>
</dbReference>
<evidence type="ECO:0000313" key="7">
    <source>
        <dbReference type="EMBL" id="EHP41294.1"/>
    </source>
</evidence>